<proteinExistence type="predicted"/>
<comment type="caution">
    <text evidence="1">The sequence shown here is derived from an EMBL/GenBank/DDBJ whole genome shotgun (WGS) entry which is preliminary data.</text>
</comment>
<dbReference type="SFLD" id="SFLDS00003">
    <property type="entry name" value="Haloacid_Dehalogenase"/>
    <property type="match status" value="1"/>
</dbReference>
<protein>
    <recommendedName>
        <fullName evidence="3">Cof-type HAD-IIB family hydrolase</fullName>
    </recommendedName>
</protein>
<gene>
    <name evidence="1" type="ORF">SAMN05216431_10110</name>
</gene>
<dbReference type="NCBIfam" id="TIGR00099">
    <property type="entry name" value="Cof-subfamily"/>
    <property type="match status" value="1"/>
</dbReference>
<dbReference type="Gene3D" id="3.40.50.1000">
    <property type="entry name" value="HAD superfamily/HAD-like"/>
    <property type="match status" value="1"/>
</dbReference>
<reference evidence="1 2" key="1">
    <citation type="submission" date="2016-10" db="EMBL/GenBank/DDBJ databases">
        <authorList>
            <person name="Varghese N."/>
            <person name="Submissions S."/>
        </authorList>
    </citation>
    <scope>NUCLEOTIDE SEQUENCE [LARGE SCALE GENOMIC DNA]</scope>
    <source>
        <strain evidence="1 2">WC1T17</strain>
    </source>
</reference>
<dbReference type="Pfam" id="PF08282">
    <property type="entry name" value="Hydrolase_3"/>
    <property type="match status" value="1"/>
</dbReference>
<dbReference type="CDD" id="cd07516">
    <property type="entry name" value="HAD_Pase"/>
    <property type="match status" value="1"/>
</dbReference>
<dbReference type="NCBIfam" id="TIGR01484">
    <property type="entry name" value="HAD-SF-IIB"/>
    <property type="match status" value="1"/>
</dbReference>
<evidence type="ECO:0000313" key="2">
    <source>
        <dbReference type="Proteomes" id="UP000182089"/>
    </source>
</evidence>
<sequence length="271" mass="30148">MYKMLVCDLDETLLCDDKTIGTHTVEMIKKAVHSGLKFVPNTGRSFMSVQDNLRELGLSGQAGQYVISYNGATIVENKANRVVQTAPLAFEMMQKLFELGYLKGLCVHVYTVDELYIWNMNQAETDYLTGRVPSWQEMEDPNLDFLENQTITKIIFHVPAEADRIAFRKEAQALLTEPLNIAFSSDRYVEFNDLKADKGQAALALGAKLGIKPDEIIAVGDNGNDLPMIKACGLGVCVANGRQFVKDVADYTTENDNNHDAVAEVIEKFVL</sequence>
<dbReference type="Gene3D" id="3.30.1240.10">
    <property type="match status" value="1"/>
</dbReference>
<dbReference type="SFLD" id="SFLDG01140">
    <property type="entry name" value="C2.B:_Phosphomannomutase_and_P"/>
    <property type="match status" value="1"/>
</dbReference>
<dbReference type="InterPro" id="IPR023214">
    <property type="entry name" value="HAD_sf"/>
</dbReference>
<dbReference type="InterPro" id="IPR000150">
    <property type="entry name" value="Cof"/>
</dbReference>
<name>A0ABY1A8S7_9LACO</name>
<accession>A0ABY1A8S7</accession>
<dbReference type="InterPro" id="IPR006379">
    <property type="entry name" value="HAD-SF_hydro_IIB"/>
</dbReference>
<dbReference type="PANTHER" id="PTHR10000:SF8">
    <property type="entry name" value="HAD SUPERFAMILY HYDROLASE-LIKE, TYPE 3"/>
    <property type="match status" value="1"/>
</dbReference>
<organism evidence="1 2">
    <name type="scientific">Ligilactobacillus ruminis</name>
    <dbReference type="NCBI Taxonomy" id="1623"/>
    <lineage>
        <taxon>Bacteria</taxon>
        <taxon>Bacillati</taxon>
        <taxon>Bacillota</taxon>
        <taxon>Bacilli</taxon>
        <taxon>Lactobacillales</taxon>
        <taxon>Lactobacillaceae</taxon>
        <taxon>Ligilactobacillus</taxon>
    </lineage>
</organism>
<dbReference type="PANTHER" id="PTHR10000">
    <property type="entry name" value="PHOSPHOSERINE PHOSPHATASE"/>
    <property type="match status" value="1"/>
</dbReference>
<evidence type="ECO:0008006" key="3">
    <source>
        <dbReference type="Google" id="ProtNLM"/>
    </source>
</evidence>
<dbReference type="Proteomes" id="UP000182089">
    <property type="component" value="Unassembled WGS sequence"/>
</dbReference>
<evidence type="ECO:0000313" key="1">
    <source>
        <dbReference type="EMBL" id="SEM30170.1"/>
    </source>
</evidence>
<dbReference type="SUPFAM" id="SSF56784">
    <property type="entry name" value="HAD-like"/>
    <property type="match status" value="1"/>
</dbReference>
<dbReference type="InterPro" id="IPR036412">
    <property type="entry name" value="HAD-like_sf"/>
</dbReference>
<dbReference type="EMBL" id="FOCC01000001">
    <property type="protein sequence ID" value="SEM30170.1"/>
    <property type="molecule type" value="Genomic_DNA"/>
</dbReference>